<dbReference type="EMBL" id="CP020946">
    <property type="protein sequence ID" value="ASD65333.1"/>
    <property type="molecule type" value="Genomic_DNA"/>
</dbReference>
<evidence type="ECO:0008006" key="4">
    <source>
        <dbReference type="Google" id="ProtNLM"/>
    </source>
</evidence>
<keyword evidence="1" id="KW-0812">Transmembrane</keyword>
<reference evidence="2 3" key="1">
    <citation type="submission" date="2017-04" db="EMBL/GenBank/DDBJ databases">
        <title>Whole genome sequence of Bdellovibrio bacteriovorus strain SSB218315.</title>
        <authorList>
            <person name="Oyedara O."/>
            <person name="Rodriguez-Perez M.A."/>
        </authorList>
    </citation>
    <scope>NUCLEOTIDE SEQUENCE [LARGE SCALE GENOMIC DNA]</scope>
    <source>
        <strain evidence="2 3">SSB218315</strain>
    </source>
</reference>
<name>A0A1Z3NCY9_BDEBC</name>
<keyword evidence="1" id="KW-0472">Membrane</keyword>
<evidence type="ECO:0000256" key="1">
    <source>
        <dbReference type="SAM" id="Phobius"/>
    </source>
</evidence>
<accession>A0A1Z3NCY9</accession>
<dbReference type="Proteomes" id="UP000197003">
    <property type="component" value="Chromosome"/>
</dbReference>
<evidence type="ECO:0000313" key="3">
    <source>
        <dbReference type="Proteomes" id="UP000197003"/>
    </source>
</evidence>
<gene>
    <name evidence="2" type="ORF">B9G79_18045</name>
</gene>
<dbReference type="AlphaFoldDB" id="A0A1Z3NCY9"/>
<keyword evidence="1" id="KW-1133">Transmembrane helix</keyword>
<organism evidence="2 3">
    <name type="scientific">Bdellovibrio bacteriovorus</name>
    <dbReference type="NCBI Taxonomy" id="959"/>
    <lineage>
        <taxon>Bacteria</taxon>
        <taxon>Pseudomonadati</taxon>
        <taxon>Bdellovibrionota</taxon>
        <taxon>Bdellovibrionia</taxon>
        <taxon>Bdellovibrionales</taxon>
        <taxon>Pseudobdellovibrionaceae</taxon>
        <taxon>Bdellovibrio</taxon>
    </lineage>
</organism>
<protein>
    <recommendedName>
        <fullName evidence="4">DUF2232 domain-containing protein</fullName>
    </recommendedName>
</protein>
<feature type="transmembrane region" description="Helical" evidence="1">
    <location>
        <begin position="54"/>
        <end position="78"/>
    </location>
</feature>
<proteinExistence type="predicted"/>
<evidence type="ECO:0000313" key="2">
    <source>
        <dbReference type="EMBL" id="ASD65333.1"/>
    </source>
</evidence>
<feature type="transmembrane region" description="Helical" evidence="1">
    <location>
        <begin position="12"/>
        <end position="34"/>
    </location>
</feature>
<sequence>MTAFLLTMVSFGGKAIAILAVNILNVAIVLYFFQGLAVLEVFLNSMRAGLFIRVLTYIILVGQLLPILAVVGLIDYWVDFRARLRKMKTPSENS</sequence>
<dbReference type="RefSeq" id="WP_088566713.1">
    <property type="nucleotide sequence ID" value="NZ_CP020946.1"/>
</dbReference>